<accession>A0A816V820</accession>
<dbReference type="PANTHER" id="PTHR47027">
    <property type="entry name" value="REVERSE TRANSCRIPTASE DOMAIN-CONTAINING PROTEIN"/>
    <property type="match status" value="1"/>
</dbReference>
<dbReference type="InterPro" id="IPR036691">
    <property type="entry name" value="Endo/exonu/phosph_ase_sf"/>
</dbReference>
<gene>
    <name evidence="1" type="ORF">XDN619_LOCUS21915</name>
</gene>
<evidence type="ECO:0000313" key="1">
    <source>
        <dbReference type="EMBL" id="CAF2117491.1"/>
    </source>
</evidence>
<organism evidence="1 2">
    <name type="scientific">Rotaria magnacalcarata</name>
    <dbReference type="NCBI Taxonomy" id="392030"/>
    <lineage>
        <taxon>Eukaryota</taxon>
        <taxon>Metazoa</taxon>
        <taxon>Spiralia</taxon>
        <taxon>Gnathifera</taxon>
        <taxon>Rotifera</taxon>
        <taxon>Eurotatoria</taxon>
        <taxon>Bdelloidea</taxon>
        <taxon>Philodinida</taxon>
        <taxon>Philodinidae</taxon>
        <taxon>Rotaria</taxon>
    </lineage>
</organism>
<dbReference type="SUPFAM" id="SSF56672">
    <property type="entry name" value="DNA/RNA polymerases"/>
    <property type="match status" value="1"/>
</dbReference>
<dbReference type="InterPro" id="IPR043502">
    <property type="entry name" value="DNA/RNA_pol_sf"/>
</dbReference>
<sequence>MELQEILEDVPKKDAILIIGDWNAKVGDTEALGIVGKYDLGKQNEAGEKLNQFCQENSLVITKTWFQQPKRRLYTWTSPNGRHRNQIDYMLCNRRWKSSITSVKTRPGADCGTDHELLLVNFKIKWKGYNTTSKAIKPNLQNIPYSYNVEVKNRFAELELVNREPEELWQEIHQIIYEEAKRNIPTITTKKKKTWISENTLRIAKERREAKIDGNKQLFSTLNAEFQREQLSDAEEIKKRWEEYTEELYKSDFNTTQDLVDDEYEMEPDILESEVRWAIQSLAKGKAPGQDEIPIELFKELKDDSIKVLTTLCQQIWKTKQWPSDWKKSIFIPIPKNGTVKDCSNYRTIALISHASKIMLKIIQRRLQPFLERELPDTQAGFRKGRGTRDQIANLRWIIEKQSIRLCRPYKTMECTHKDGDTNTLNCPDKKPVFESTSNSENRIWKHQLV</sequence>
<comment type="caution">
    <text evidence="1">The sequence shown here is derived from an EMBL/GenBank/DDBJ whole genome shotgun (WGS) entry which is preliminary data.</text>
</comment>
<dbReference type="EMBL" id="CAJNRG010009871">
    <property type="protein sequence ID" value="CAF2117491.1"/>
    <property type="molecule type" value="Genomic_DNA"/>
</dbReference>
<dbReference type="PANTHER" id="PTHR47027:SF8">
    <property type="entry name" value="RIBONUCLEASE H"/>
    <property type="match status" value="1"/>
</dbReference>
<protein>
    <recommendedName>
        <fullName evidence="3">Reverse transcriptase domain-containing protein</fullName>
    </recommendedName>
</protein>
<dbReference type="Proteomes" id="UP000663887">
    <property type="component" value="Unassembled WGS sequence"/>
</dbReference>
<dbReference type="SUPFAM" id="SSF56219">
    <property type="entry name" value="DNase I-like"/>
    <property type="match status" value="1"/>
</dbReference>
<name>A0A816V820_9BILA</name>
<reference evidence="1" key="1">
    <citation type="submission" date="2021-02" db="EMBL/GenBank/DDBJ databases">
        <authorList>
            <person name="Nowell W R."/>
        </authorList>
    </citation>
    <scope>NUCLEOTIDE SEQUENCE</scope>
</reference>
<evidence type="ECO:0008006" key="3">
    <source>
        <dbReference type="Google" id="ProtNLM"/>
    </source>
</evidence>
<proteinExistence type="predicted"/>
<dbReference type="Gene3D" id="3.60.10.10">
    <property type="entry name" value="Endonuclease/exonuclease/phosphatase"/>
    <property type="match status" value="1"/>
</dbReference>
<dbReference type="AlphaFoldDB" id="A0A816V820"/>
<evidence type="ECO:0000313" key="2">
    <source>
        <dbReference type="Proteomes" id="UP000663887"/>
    </source>
</evidence>